<comment type="caution">
    <text evidence="12">The sequence shown here is derived from an EMBL/GenBank/DDBJ whole genome shotgun (WGS) entry which is preliminary data.</text>
</comment>
<dbReference type="GO" id="GO:0006310">
    <property type="term" value="P:DNA recombination"/>
    <property type="evidence" value="ECO:0007669"/>
    <property type="project" value="UniProtKB-KW"/>
</dbReference>
<evidence type="ECO:0000259" key="10">
    <source>
        <dbReference type="PROSITE" id="PS51898"/>
    </source>
</evidence>
<keyword evidence="6 9" id="KW-0238">DNA-binding</keyword>
<dbReference type="GO" id="GO:0007059">
    <property type="term" value="P:chromosome segregation"/>
    <property type="evidence" value="ECO:0007669"/>
    <property type="project" value="UniProtKB-KW"/>
</dbReference>
<proteinExistence type="predicted"/>
<dbReference type="Pfam" id="PF00589">
    <property type="entry name" value="Phage_integrase"/>
    <property type="match status" value="1"/>
</dbReference>
<evidence type="ECO:0000256" key="1">
    <source>
        <dbReference type="ARBA" id="ARBA00004496"/>
    </source>
</evidence>
<evidence type="ECO:0000313" key="13">
    <source>
        <dbReference type="Proteomes" id="UP000033862"/>
    </source>
</evidence>
<dbReference type="PROSITE" id="PS51900">
    <property type="entry name" value="CB"/>
    <property type="match status" value="1"/>
</dbReference>
<comment type="subcellular location">
    <subcellularLocation>
        <location evidence="1">Cytoplasm</location>
    </subcellularLocation>
</comment>
<dbReference type="InterPro" id="IPR004107">
    <property type="entry name" value="Integrase_SAM-like_N"/>
</dbReference>
<dbReference type="Gene3D" id="1.10.150.130">
    <property type="match status" value="1"/>
</dbReference>
<accession>A0A0G0LEQ1</accession>
<evidence type="ECO:0000256" key="7">
    <source>
        <dbReference type="ARBA" id="ARBA00023172"/>
    </source>
</evidence>
<dbReference type="GO" id="GO:0005737">
    <property type="term" value="C:cytoplasm"/>
    <property type="evidence" value="ECO:0007669"/>
    <property type="project" value="UniProtKB-SubCell"/>
</dbReference>
<dbReference type="Gene3D" id="1.10.443.10">
    <property type="entry name" value="Intergrase catalytic core"/>
    <property type="match status" value="1"/>
</dbReference>
<dbReference type="Proteomes" id="UP000033862">
    <property type="component" value="Unassembled WGS sequence"/>
</dbReference>
<keyword evidence="7" id="KW-0233">DNA recombination</keyword>
<dbReference type="InterPro" id="IPR002104">
    <property type="entry name" value="Integrase_catalytic"/>
</dbReference>
<dbReference type="PANTHER" id="PTHR30349:SF77">
    <property type="entry name" value="TYROSINE RECOMBINASE XERC"/>
    <property type="match status" value="1"/>
</dbReference>
<gene>
    <name evidence="12" type="ORF">UT15_C0014G0006</name>
</gene>
<dbReference type="GO" id="GO:0051301">
    <property type="term" value="P:cell division"/>
    <property type="evidence" value="ECO:0007669"/>
    <property type="project" value="UniProtKB-KW"/>
</dbReference>
<evidence type="ECO:0000256" key="3">
    <source>
        <dbReference type="ARBA" id="ARBA00022618"/>
    </source>
</evidence>
<keyword evidence="3" id="KW-0132">Cell division</keyword>
<protein>
    <submittedName>
        <fullName evidence="12">Integrase-recombinase</fullName>
    </submittedName>
</protein>
<dbReference type="PATRIC" id="fig|1618332.3.peg.365"/>
<keyword evidence="4" id="KW-0159">Chromosome partition</keyword>
<dbReference type="GO" id="GO:0015074">
    <property type="term" value="P:DNA integration"/>
    <property type="evidence" value="ECO:0007669"/>
    <property type="project" value="UniProtKB-KW"/>
</dbReference>
<feature type="domain" description="Tyr recombinase" evidence="10">
    <location>
        <begin position="113"/>
        <end position="318"/>
    </location>
</feature>
<evidence type="ECO:0000256" key="4">
    <source>
        <dbReference type="ARBA" id="ARBA00022829"/>
    </source>
</evidence>
<dbReference type="AlphaFoldDB" id="A0A0G0LEQ1"/>
<evidence type="ECO:0000256" key="2">
    <source>
        <dbReference type="ARBA" id="ARBA00022490"/>
    </source>
</evidence>
<dbReference type="PROSITE" id="PS51898">
    <property type="entry name" value="TYR_RECOMBINASE"/>
    <property type="match status" value="1"/>
</dbReference>
<dbReference type="InterPro" id="IPR011010">
    <property type="entry name" value="DNA_brk_join_enz"/>
</dbReference>
<evidence type="ECO:0000313" key="12">
    <source>
        <dbReference type="EMBL" id="KKQ90358.1"/>
    </source>
</evidence>
<name>A0A0G0LEQ1_9BACT</name>
<dbReference type="InterPro" id="IPR044068">
    <property type="entry name" value="CB"/>
</dbReference>
<evidence type="ECO:0000256" key="6">
    <source>
        <dbReference type="ARBA" id="ARBA00023125"/>
    </source>
</evidence>
<evidence type="ECO:0000256" key="5">
    <source>
        <dbReference type="ARBA" id="ARBA00022908"/>
    </source>
</evidence>
<keyword evidence="5" id="KW-0229">DNA integration</keyword>
<dbReference type="SUPFAM" id="SSF56349">
    <property type="entry name" value="DNA breaking-rejoining enzymes"/>
    <property type="match status" value="1"/>
</dbReference>
<dbReference type="InterPro" id="IPR010998">
    <property type="entry name" value="Integrase_recombinase_N"/>
</dbReference>
<dbReference type="STRING" id="1618332.UT15_C0014G0006"/>
<dbReference type="Pfam" id="PF02899">
    <property type="entry name" value="Phage_int_SAM_1"/>
    <property type="match status" value="1"/>
</dbReference>
<dbReference type="EMBL" id="LBVS01000014">
    <property type="protein sequence ID" value="KKQ90358.1"/>
    <property type="molecule type" value="Genomic_DNA"/>
</dbReference>
<organism evidence="12 13">
    <name type="scientific">Berkelbacteria bacterium GW2011_GWA1_39_10</name>
    <dbReference type="NCBI Taxonomy" id="1618332"/>
    <lineage>
        <taxon>Bacteria</taxon>
        <taxon>Candidatus Berkelbacteria</taxon>
    </lineage>
</organism>
<dbReference type="InterPro" id="IPR013762">
    <property type="entry name" value="Integrase-like_cat_sf"/>
</dbReference>
<sequence>MTLNSLINSFLEYSEVEKGHSILTVRNYHQYLLKFVKFAKEANVEEPGKIDLELVRKYRLWLNRQPGANKENLSKATANYYLIALRTFLKYLGSRNIDSLSPEKIELAKTDERQITFLKDEELDEILEKPNLKTIQGLRDKAILELLFSTGLRVSELCNLKKEDINLEKQEFSVKGKGGKVRVVFIDENARESLKQYLSTRRDKSDFLFVSYGHTNKTLTDYGLPTTAKKTAVDSSLSAVSKAGITPRSIQRMIKKYSLAAGITKDVTPHVLRHSFATDLLMGGADLRSVQALLGHSSVTTTQIYTHVTDKHLGEVHKAFHGKRRNIKELDQKES</sequence>
<evidence type="ECO:0000256" key="9">
    <source>
        <dbReference type="PROSITE-ProRule" id="PRU01248"/>
    </source>
</evidence>
<keyword evidence="8" id="KW-0131">Cell cycle</keyword>
<keyword evidence="2" id="KW-0963">Cytoplasm</keyword>
<dbReference type="InterPro" id="IPR050090">
    <property type="entry name" value="Tyrosine_recombinase_XerCD"/>
</dbReference>
<feature type="domain" description="Core-binding (CB)" evidence="11">
    <location>
        <begin position="1"/>
        <end position="93"/>
    </location>
</feature>
<reference evidence="12 13" key="1">
    <citation type="journal article" date="2015" name="Nature">
        <title>rRNA introns, odd ribosomes, and small enigmatic genomes across a large radiation of phyla.</title>
        <authorList>
            <person name="Brown C.T."/>
            <person name="Hug L.A."/>
            <person name="Thomas B.C."/>
            <person name="Sharon I."/>
            <person name="Castelle C.J."/>
            <person name="Singh A."/>
            <person name="Wilkins M.J."/>
            <person name="Williams K.H."/>
            <person name="Banfield J.F."/>
        </authorList>
    </citation>
    <scope>NUCLEOTIDE SEQUENCE [LARGE SCALE GENOMIC DNA]</scope>
</reference>
<dbReference type="CDD" id="cd00798">
    <property type="entry name" value="INT_XerDC_C"/>
    <property type="match status" value="1"/>
</dbReference>
<dbReference type="GO" id="GO:0003677">
    <property type="term" value="F:DNA binding"/>
    <property type="evidence" value="ECO:0007669"/>
    <property type="project" value="UniProtKB-UniRule"/>
</dbReference>
<evidence type="ECO:0000259" key="11">
    <source>
        <dbReference type="PROSITE" id="PS51900"/>
    </source>
</evidence>
<evidence type="ECO:0000256" key="8">
    <source>
        <dbReference type="ARBA" id="ARBA00023306"/>
    </source>
</evidence>
<dbReference type="PANTHER" id="PTHR30349">
    <property type="entry name" value="PHAGE INTEGRASE-RELATED"/>
    <property type="match status" value="1"/>
</dbReference>